<dbReference type="AlphaFoldDB" id="A0A074JD54"/>
<dbReference type="Pfam" id="PF13946">
    <property type="entry name" value="DUF4214"/>
    <property type="match status" value="2"/>
</dbReference>
<gene>
    <name evidence="2" type="ORF">TP2_17640</name>
</gene>
<dbReference type="Gene3D" id="1.10.3130.20">
    <property type="entry name" value="Phycobilisome linker domain"/>
    <property type="match status" value="2"/>
</dbReference>
<dbReference type="OrthoDB" id="9342475at2"/>
<dbReference type="InterPro" id="IPR001343">
    <property type="entry name" value="Hemolysn_Ca-bd"/>
</dbReference>
<evidence type="ECO:0000259" key="1">
    <source>
        <dbReference type="Pfam" id="PF13946"/>
    </source>
</evidence>
<dbReference type="SUPFAM" id="SSF51120">
    <property type="entry name" value="beta-Roll"/>
    <property type="match status" value="3"/>
</dbReference>
<comment type="caution">
    <text evidence="2">The sequence shown here is derived from an EMBL/GenBank/DDBJ whole genome shotgun (WGS) entry which is preliminary data.</text>
</comment>
<dbReference type="eggNOG" id="COG2340">
    <property type="taxonomic scope" value="Bacteria"/>
</dbReference>
<name>A0A074JD54_9RHOB</name>
<dbReference type="InterPro" id="IPR011049">
    <property type="entry name" value="Serralysin-like_metalloprot_C"/>
</dbReference>
<dbReference type="InterPro" id="IPR018511">
    <property type="entry name" value="Hemolysin-typ_Ca-bd_CS"/>
</dbReference>
<evidence type="ECO:0000313" key="3">
    <source>
        <dbReference type="Proteomes" id="UP000027432"/>
    </source>
</evidence>
<evidence type="ECO:0000313" key="2">
    <source>
        <dbReference type="EMBL" id="KEO53538.1"/>
    </source>
</evidence>
<dbReference type="InterPro" id="IPR038255">
    <property type="entry name" value="PBS_linker_sf"/>
</dbReference>
<dbReference type="STRING" id="1353537.TP2_17640"/>
<proteinExistence type="predicted"/>
<keyword evidence="3" id="KW-1185">Reference proteome</keyword>
<organism evidence="2 3">
    <name type="scientific">Thioclava pacifica DSM 10166</name>
    <dbReference type="NCBI Taxonomy" id="1353537"/>
    <lineage>
        <taxon>Bacteria</taxon>
        <taxon>Pseudomonadati</taxon>
        <taxon>Pseudomonadota</taxon>
        <taxon>Alphaproteobacteria</taxon>
        <taxon>Rhodobacterales</taxon>
        <taxon>Paracoccaceae</taxon>
        <taxon>Thioclava</taxon>
    </lineage>
</organism>
<sequence length="917" mass="97153">MESLSGKAETIMVEITPVVTKIDGPDGFMASISDLLLVQEADGLKLYTISNAGGGIQQLLPESGLTLKDSAYLFETEGLDAAGTLTEISIDGSPALLITGASSGVFRAVSPQPATGKISDVFTLPGDVAPGPVLSIETLTIEGRQFLVGSLSQDPGLHVWEIGSGGRILEIAQGNAGALWQSNDVQALDAVEINGQAYLLAASVDDNSLTSLALGADGQLELAGRIDMRDGLYINTPNSIETVNVGGQNFALLGAAGSSSISVVEIGPGGVMSVADQVNDDLTTRFQGVTTLDTVEMGAHSYVLAGGSDDGVSLLTILPSGRLVQIGTIADGLETALADPRAAEMIADATGLDIFVVGDVPAELSDQGTGITQLRVELGPAGLALRMADGGGQVTGTAANDLISGGAGNDRITGAAGSDILQDGAGADSLWGGEGADIFVLDADGQTDWIMDYEPGTDRLDLSGMAWFYTKDALDITSTANGAEISVGNERVFVQTADGRSLSADDFEIGELRDMWHSTITPPEIGDIHTEGTQQADFIDGRGGDDTLVGNDGADILQGLGGDDLLNGGRIDRSYDPFAAQIYRVYQATLDRAPDTKGLAYWTDVLGSGALSLQQVADGFINSPEFQTLYQDTDDTEFLTLLYQNVLDRDPDSGGLSWWLDQLESGLKSREEVVVGFSESAEFRDATAIDTLGLSRVSAQTDFTDDVFRLYQATLGREPNLGGMVYWSEMQAEGMDFLDMVSGFVNSPEFLGTYGDLDDEGFISLLYQNVLGRAPDSGGLTWWLDQLDSGAYTRERVVASFAQSPEMITQTAQTQIDWFRSFDFEDVLDGGEGYNLLQGGIMADQFVFRAGEDGYHVIIDLEPWDQLSFEGFNYNSAADVRAHITEQGDDLLFSDLGMTIEFVDVDLSVISDAMVDL</sequence>
<feature type="domain" description="DUF4214" evidence="1">
    <location>
        <begin position="742"/>
        <end position="809"/>
    </location>
</feature>
<dbReference type="Proteomes" id="UP000027432">
    <property type="component" value="Unassembled WGS sequence"/>
</dbReference>
<dbReference type="EMBL" id="AUND01000013">
    <property type="protein sequence ID" value="KEO53538.1"/>
    <property type="molecule type" value="Genomic_DNA"/>
</dbReference>
<dbReference type="PRINTS" id="PR00313">
    <property type="entry name" value="CABNDNGRPT"/>
</dbReference>
<dbReference type="GO" id="GO:0005509">
    <property type="term" value="F:calcium ion binding"/>
    <property type="evidence" value="ECO:0007669"/>
    <property type="project" value="InterPro"/>
</dbReference>
<dbReference type="Gene3D" id="2.150.10.10">
    <property type="entry name" value="Serralysin-like metalloprotease, C-terminal"/>
    <property type="match status" value="2"/>
</dbReference>
<dbReference type="PROSITE" id="PS00330">
    <property type="entry name" value="HEMOLYSIN_CALCIUM"/>
    <property type="match status" value="1"/>
</dbReference>
<dbReference type="eggNOG" id="COG2931">
    <property type="taxonomic scope" value="Bacteria"/>
</dbReference>
<accession>A0A074JD54</accession>
<feature type="domain" description="DUF4214" evidence="1">
    <location>
        <begin position="617"/>
        <end position="684"/>
    </location>
</feature>
<protein>
    <recommendedName>
        <fullName evidence="1">DUF4214 domain-containing protein</fullName>
    </recommendedName>
</protein>
<reference evidence="2 3" key="1">
    <citation type="submission" date="2013-07" db="EMBL/GenBank/DDBJ databases">
        <title>Thioclava pacifica DSM 10166 Genome Sequencing.</title>
        <authorList>
            <person name="Lai Q."/>
            <person name="Shao Z."/>
        </authorList>
    </citation>
    <scope>NUCLEOTIDE SEQUENCE [LARGE SCALE GENOMIC DNA]</scope>
    <source>
        <strain evidence="2 3">DSM 10166</strain>
    </source>
</reference>
<dbReference type="InterPro" id="IPR025282">
    <property type="entry name" value="DUF4214"/>
</dbReference>
<dbReference type="Pfam" id="PF00353">
    <property type="entry name" value="HemolysinCabind"/>
    <property type="match status" value="3"/>
</dbReference>
<dbReference type="SUPFAM" id="SSF63829">
    <property type="entry name" value="Calcium-dependent phosphotriesterase"/>
    <property type="match status" value="1"/>
</dbReference>